<dbReference type="Gene3D" id="1.10.1200.10">
    <property type="entry name" value="ACP-like"/>
    <property type="match status" value="1"/>
</dbReference>
<dbReference type="CDD" id="cd19531">
    <property type="entry name" value="LCL_NRPS-like"/>
    <property type="match status" value="1"/>
</dbReference>
<dbReference type="EMBL" id="CP021660">
    <property type="protein sequence ID" value="AWK15513.1"/>
    <property type="molecule type" value="Genomic_DNA"/>
</dbReference>
<dbReference type="CDD" id="cd19543">
    <property type="entry name" value="DCL_NRPS"/>
    <property type="match status" value="1"/>
</dbReference>
<evidence type="ECO:0000259" key="4">
    <source>
        <dbReference type="PROSITE" id="PS50075"/>
    </source>
</evidence>
<name>A0A2U8I8S0_9GAMM</name>
<dbReference type="CDD" id="cd17643">
    <property type="entry name" value="A_NRPS_Cytc1-like"/>
    <property type="match status" value="1"/>
</dbReference>
<dbReference type="InterPro" id="IPR036736">
    <property type="entry name" value="ACP-like_sf"/>
</dbReference>
<geneLocation type="plasmid" evidence="6">
    <name>p5d_fsymbiotica-1</name>
</geneLocation>
<dbReference type="GO" id="GO:0043041">
    <property type="term" value="P:amino acid activation for nonribosomal peptide biosynthetic process"/>
    <property type="evidence" value="ECO:0007669"/>
    <property type="project" value="TreeGrafter"/>
</dbReference>
<keyword evidence="6" id="KW-1185">Reference proteome</keyword>
<evidence type="ECO:0000256" key="1">
    <source>
        <dbReference type="ARBA" id="ARBA00001957"/>
    </source>
</evidence>
<dbReference type="PANTHER" id="PTHR45527">
    <property type="entry name" value="NONRIBOSOMAL PEPTIDE SYNTHETASE"/>
    <property type="match status" value="1"/>
</dbReference>
<dbReference type="Gene3D" id="2.30.38.10">
    <property type="entry name" value="Luciferase, Domain 3"/>
    <property type="match status" value="1"/>
</dbReference>
<dbReference type="PROSITE" id="PS00455">
    <property type="entry name" value="AMP_BINDING"/>
    <property type="match status" value="2"/>
</dbReference>
<dbReference type="Pfam" id="PF00668">
    <property type="entry name" value="Condensation"/>
    <property type="match status" value="3"/>
</dbReference>
<keyword evidence="2" id="KW-0596">Phosphopantetheine</keyword>
<dbReference type="Proteomes" id="UP000261875">
    <property type="component" value="Plasmid p5D_Fsymbiotica-1"/>
</dbReference>
<dbReference type="SUPFAM" id="SSF56801">
    <property type="entry name" value="Acetyl-CoA synthetase-like"/>
    <property type="match status" value="2"/>
</dbReference>
<dbReference type="Pfam" id="PF00501">
    <property type="entry name" value="AMP-binding"/>
    <property type="match status" value="2"/>
</dbReference>
<dbReference type="PROSITE" id="PS00012">
    <property type="entry name" value="PHOSPHOPANTETHEINE"/>
    <property type="match status" value="1"/>
</dbReference>
<dbReference type="InterPro" id="IPR045851">
    <property type="entry name" value="AMP-bd_C_sf"/>
</dbReference>
<dbReference type="InterPro" id="IPR009081">
    <property type="entry name" value="PP-bd_ACP"/>
</dbReference>
<dbReference type="SUPFAM" id="SSF52777">
    <property type="entry name" value="CoA-dependent acyltransferases"/>
    <property type="match status" value="6"/>
</dbReference>
<dbReference type="Gene3D" id="3.30.559.30">
    <property type="entry name" value="Nonribosomal peptide synthetase, condensation domain"/>
    <property type="match status" value="3"/>
</dbReference>
<gene>
    <name evidence="5" type="ORF">CCS41_13870</name>
</gene>
<sequence>MNRFIDTTEVMVFPLSFAQRRLWTLAEVDPNNASYNIPFALHCRGRLDREALRRTLADLLERHEILRTSYQTVDDEPVQLVHPTDDGLELSVTRINEAVLETMLTNDAARPFDLRQTPVFRAHLYQLKNDHHVLSMVVHHIACDGWSVGVLLRELTTCYNAYVVCTLPELPELPLQYADYAEWEQAEAKHVQPKAYWHDGMTGAPTPVKLPGCGLHKGTSAGIVRQRFPAGFLRKLEDHSRKRKTTLFVSLLASFMALLHRLTHANDICVGVPVANRSRNELENLVGYFVNTLVLRSNVSADENFDTLVDRCRTASLDALEHQHVRFEQLLKQTQREGLDSVPFSAMFALQNAPSTKLSLIDLEIEQIAVYPSQAKFDLTLILEQDDDSLTAIFEFRYERILPELARAWMGYYQRLLEAEVFTPHQVIGHVRLIGGEERAALLGRRVADMLVTSDLCTHFESSVSRHGARPAVSYERQILSYVELDEAANRLAWRLRELGVGADGQENLVGLSAERSPGLVVGMLGILKAGGTYVPLDPAYPSERLAYLVKDSGVQVVVGDTAGWAALGEAGAFRRVCLDEQALELRSDAPPRRLHPQQAAYVIYTSGSTGQPKGCVVSHANVVRLFAATRDHGFSTKDVWTLFHSYAFDFSVWEMWGALLHGGRLVVVPYLVSRDPEQFAQLLEAERVSVLSQTPAAFRQLLGVSLDHVYTDLRLVVFGGEVLEPDSLKPWYARHGDRVRLVNMYGITETTVHVTEKTLAAADVEQATSVIGEPLKDLSLQVLDRYGEPVPTGVAGEIYVGGAGVTRGYLGRAALTAQRFVPDPYGPPGVRLYRSGDVARRLPDGGLVYLGRADQQIKLRGFRIELGEIEAVLRAQEGVQDAVVMLDTLAQGDPRLVAYVTGTVEPLALRGGLSRRLPGHMVPALIMPLERFPLTAHGKLDCKALPRPGVVATSGQAPRTDVEKMLARIWAEALHIPEPGIDDNFFSLGGDSINALQVVAKARAAGIAITPKLAMLATTIRKLAAVAGTVKEGADQGSSQPGPLPMLPIVAWFQTLELSEPEHWNQALALELRQPVVVSALARALTVVGQHHDAFRLRLDRGRADGLYLDTAEEPLRLEVCSPQSDEDMDTAIRKTQQGLDLVAGPIARALLIQRERQPDVLLLVAHHIAVDAVSWHILLGDLSTAVTQTMQGVRIELPPVPTNLRHCGEMLLAAADRSDPKPWLAMVAHGYPRLPRNSMETALNTEARLVVEMRELDTQSTTLFLQLVARGSEARASALLCAALWLALGERQLAVTMEHNGRDAEMEADLSRTVGWFTSLYPFCFESSSSQSCPAELLAEMEYALLKLAPHKLDYGLSRWLGSDAGARATLDAAGLPELSLNYLGVVANESQGIFALRPDLILGERAAANTRPFALDLVVVVLKGKLQQRWLFADGLQRPETVAGWADAMQQQLKDLLGSLAAKQLLAADFPLAGLGQHQFDKLVGKRLVTGVYPLSPLQEGILFHSLAETDLRAYHEQVIALLERLDPDMFIRAWRRLLARHDILRSSFHWEALARPLQVVQAKVEQSIEVLDWRCEDEQQRLAEYLEQDSTYGFELSTAPLMRIMFARIGADRWRWVWSYHHILMDGWSLPLLMGELLSIYQGMTTGWETELVPPVQFGSYIAWLVGRSNHDGEAFWRHTLAGLEQPTLVATHQEGEGGSGYHELLITPPPSWEQAVQHATRQVGVSLGSLFQAAWALFLSLSGHGEDVVFGTTMSCRDSGIEGIERMIGLFINTLPLRLCMRPEMSVHDLLRTVQQAQAEVQEHSYDRLVDVQRWSNLDEGEALFDNVLVIENYPAEKPVEDDFGLRLVELFYREHSHYPVTLAVLPDNGLRIKLDYNLAYLGDGAAAVLMQRLVHLVSELAGNLERSIGTFSLLDAEDKQRILHEWNDGVTTAEPANLAQNLFESWAVRQPHAPALLQGENRIDYCQLDQRANVLAQALQQRCVGPERVVAVILPRSPEVVIALLAILKAGGVYLPLDPSYPAELLNYMLRDSQAMLLLSVRAQPLALLEAAPEPLFLDEFDFVASAARVSCPAQQDNLAYLIYTSGSTGQPKPVGVTHVGIANLRRETERALSTNARCRVYMFAPLSFDASVWEVIMALFSGGTLVLADGGPGEDVATALTLAAARHAVTHVLLPPCCSVRCPRMPCLACIP</sequence>
<keyword evidence="3" id="KW-0597">Phosphoprotein</keyword>
<dbReference type="FunFam" id="3.40.50.12780:FF:000012">
    <property type="entry name" value="Non-ribosomal peptide synthetase"/>
    <property type="match status" value="1"/>
</dbReference>
<dbReference type="Gene3D" id="3.40.50.980">
    <property type="match status" value="4"/>
</dbReference>
<dbReference type="SUPFAM" id="SSF47336">
    <property type="entry name" value="ACP-like"/>
    <property type="match status" value="1"/>
</dbReference>
<dbReference type="InterPro" id="IPR020845">
    <property type="entry name" value="AMP-binding_CS"/>
</dbReference>
<keyword evidence="5" id="KW-0614">Plasmid</keyword>
<dbReference type="GO" id="GO:0044550">
    <property type="term" value="P:secondary metabolite biosynthetic process"/>
    <property type="evidence" value="ECO:0007669"/>
    <property type="project" value="TreeGrafter"/>
</dbReference>
<dbReference type="InterPro" id="IPR010071">
    <property type="entry name" value="AA_adenyl_dom"/>
</dbReference>
<dbReference type="InterPro" id="IPR000873">
    <property type="entry name" value="AMP-dep_synth/lig_dom"/>
</dbReference>
<dbReference type="FunFam" id="1.10.1200.10:FF:000005">
    <property type="entry name" value="Nonribosomal peptide synthetase 1"/>
    <property type="match status" value="1"/>
</dbReference>
<dbReference type="InterPro" id="IPR001242">
    <property type="entry name" value="Condensation_dom"/>
</dbReference>
<protein>
    <recommendedName>
        <fullName evidence="4">Carrier domain-containing protein</fullName>
    </recommendedName>
</protein>
<proteinExistence type="predicted"/>
<dbReference type="KEGG" id="fsm:CCS41_13870"/>
<dbReference type="RefSeq" id="WP_119797825.1">
    <property type="nucleotide sequence ID" value="NZ_CP021660.1"/>
</dbReference>
<dbReference type="FunFam" id="3.40.50.980:FF:000001">
    <property type="entry name" value="Non-ribosomal peptide synthetase"/>
    <property type="match status" value="2"/>
</dbReference>
<dbReference type="PROSITE" id="PS50075">
    <property type="entry name" value="CARRIER"/>
    <property type="match status" value="1"/>
</dbReference>
<dbReference type="OrthoDB" id="9757559at2"/>
<dbReference type="Gene3D" id="3.30.300.30">
    <property type="match status" value="1"/>
</dbReference>
<accession>A0A2U8I8S0</accession>
<evidence type="ECO:0000256" key="2">
    <source>
        <dbReference type="ARBA" id="ARBA00022450"/>
    </source>
</evidence>
<dbReference type="InterPro" id="IPR006162">
    <property type="entry name" value="Ppantetheine_attach_site"/>
</dbReference>
<evidence type="ECO:0000313" key="6">
    <source>
        <dbReference type="Proteomes" id="UP000261875"/>
    </source>
</evidence>
<dbReference type="GO" id="GO:0003824">
    <property type="term" value="F:catalytic activity"/>
    <property type="evidence" value="ECO:0007669"/>
    <property type="project" value="InterPro"/>
</dbReference>
<reference evidence="5 6" key="1">
    <citation type="submission" date="2017-05" db="EMBL/GenBank/DDBJ databases">
        <title>Genome sequence of Candidatus Fukatsuia symbiotica and Candidatus Hamiltonella defensa from Acyrthosiphon pisum strain 5D.</title>
        <authorList>
            <person name="Patel V.A."/>
            <person name="Chevignon G."/>
            <person name="Russell J.A."/>
            <person name="Oliver K.M."/>
        </authorList>
    </citation>
    <scope>NUCLEOTIDE SEQUENCE [LARGE SCALE GENOMIC DNA]</scope>
    <source>
        <strain evidence="5 6">5D</strain>
        <plasmid evidence="6">p5d_fsymbiotica-1</plasmid>
    </source>
</reference>
<comment type="cofactor">
    <cofactor evidence="1">
        <name>pantetheine 4'-phosphate</name>
        <dbReference type="ChEBI" id="CHEBI:47942"/>
    </cofactor>
</comment>
<dbReference type="Gene3D" id="3.30.559.10">
    <property type="entry name" value="Chloramphenicol acetyltransferase-like domain"/>
    <property type="match status" value="3"/>
</dbReference>
<organism evidence="5 6">
    <name type="scientific">Candidatus Fukatsuia symbiotica</name>
    <dbReference type="NCBI Taxonomy" id="1878942"/>
    <lineage>
        <taxon>Bacteria</taxon>
        <taxon>Pseudomonadati</taxon>
        <taxon>Pseudomonadota</taxon>
        <taxon>Gammaproteobacteria</taxon>
        <taxon>Enterobacterales</taxon>
        <taxon>Yersiniaceae</taxon>
        <taxon>Candidatus Fukatsuia</taxon>
    </lineage>
</organism>
<dbReference type="InterPro" id="IPR023213">
    <property type="entry name" value="CAT-like_dom_sf"/>
</dbReference>
<dbReference type="GO" id="GO:0005737">
    <property type="term" value="C:cytoplasm"/>
    <property type="evidence" value="ECO:0007669"/>
    <property type="project" value="TreeGrafter"/>
</dbReference>
<dbReference type="Pfam" id="PF00550">
    <property type="entry name" value="PP-binding"/>
    <property type="match status" value="1"/>
</dbReference>
<dbReference type="FunFam" id="3.40.50.980:FF:000002">
    <property type="entry name" value="Enterobactin synthetase component F"/>
    <property type="match status" value="1"/>
</dbReference>
<evidence type="ECO:0000313" key="5">
    <source>
        <dbReference type="EMBL" id="AWK15513.1"/>
    </source>
</evidence>
<dbReference type="GO" id="GO:0031177">
    <property type="term" value="F:phosphopantetheine binding"/>
    <property type="evidence" value="ECO:0007669"/>
    <property type="project" value="TreeGrafter"/>
</dbReference>
<dbReference type="PANTHER" id="PTHR45527:SF14">
    <property type="entry name" value="PLIPASTATIN SYNTHASE SUBUNIT B"/>
    <property type="match status" value="1"/>
</dbReference>
<feature type="domain" description="Carrier" evidence="4">
    <location>
        <begin position="958"/>
        <end position="1035"/>
    </location>
</feature>
<evidence type="ECO:0000256" key="3">
    <source>
        <dbReference type="ARBA" id="ARBA00022553"/>
    </source>
</evidence>
<dbReference type="NCBIfam" id="TIGR01733">
    <property type="entry name" value="AA-adenyl-dom"/>
    <property type="match status" value="1"/>
</dbReference>